<keyword evidence="1" id="KW-0328">Glycosyltransferase</keyword>
<dbReference type="PATRIC" id="fig|927704.6.peg.2745"/>
<evidence type="ECO:0000256" key="2">
    <source>
        <dbReference type="ARBA" id="ARBA00022679"/>
    </source>
</evidence>
<dbReference type="InterPro" id="IPR002201">
    <property type="entry name" value="Glyco_trans_9"/>
</dbReference>
<reference evidence="3 4" key="1">
    <citation type="submission" date="2011-10" db="EMBL/GenBank/DDBJ databases">
        <title>Whole genome sequence of Selenomonas ruminantium subsp. lactilytica TAM6421.</title>
        <authorList>
            <person name="Oguchi A."/>
            <person name="Ankai A."/>
            <person name="Kaneko J."/>
            <person name="Yamada-Narita S."/>
            <person name="Fukui S."/>
            <person name="Takahashi M."/>
            <person name="Onodera T."/>
            <person name="Kojima S."/>
            <person name="Fushimi T."/>
            <person name="Abe N."/>
            <person name="Kamio Y."/>
            <person name="Yamazaki S."/>
            <person name="Fujita N."/>
        </authorList>
    </citation>
    <scope>NUCLEOTIDE SEQUENCE [LARGE SCALE GENOMIC DNA]</scope>
    <source>
        <strain evidence="4">NBRC 103574 / TAM6421</strain>
    </source>
</reference>
<dbReference type="EMBL" id="AP012292">
    <property type="protein sequence ID" value="BAL84367.1"/>
    <property type="molecule type" value="Genomic_DNA"/>
</dbReference>
<gene>
    <name evidence="3" type="ordered locus">SELR_26590</name>
</gene>
<dbReference type="GO" id="GO:0008713">
    <property type="term" value="F:ADP-heptose-lipopolysaccharide heptosyltransferase activity"/>
    <property type="evidence" value="ECO:0007669"/>
    <property type="project" value="TreeGrafter"/>
</dbReference>
<dbReference type="AlphaFoldDB" id="I0GUD0"/>
<dbReference type="SUPFAM" id="SSF53756">
    <property type="entry name" value="UDP-Glycosyltransferase/glycogen phosphorylase"/>
    <property type="match status" value="1"/>
</dbReference>
<dbReference type="eggNOG" id="COG0859">
    <property type="taxonomic scope" value="Bacteria"/>
</dbReference>
<keyword evidence="2 3" id="KW-0808">Transferase</keyword>
<dbReference type="KEGG" id="sri:SELR_26590"/>
<dbReference type="Proteomes" id="UP000007887">
    <property type="component" value="Chromosome"/>
</dbReference>
<dbReference type="HOGENOM" id="CLU_038371_0_0_9"/>
<proteinExistence type="predicted"/>
<organism evidence="3 4">
    <name type="scientific">Selenomonas ruminantium subsp. lactilytica (strain NBRC 103574 / TAM6421)</name>
    <dbReference type="NCBI Taxonomy" id="927704"/>
    <lineage>
        <taxon>Bacteria</taxon>
        <taxon>Bacillati</taxon>
        <taxon>Bacillota</taxon>
        <taxon>Negativicutes</taxon>
        <taxon>Selenomonadales</taxon>
        <taxon>Selenomonadaceae</taxon>
        <taxon>Selenomonas</taxon>
    </lineage>
</organism>
<dbReference type="OrthoDB" id="9797795at2"/>
<protein>
    <submittedName>
        <fullName evidence="3">Putative glycosyl transferase family 9 protein</fullName>
    </submittedName>
</protein>
<dbReference type="GO" id="GO:0009244">
    <property type="term" value="P:lipopolysaccharide core region biosynthetic process"/>
    <property type="evidence" value="ECO:0007669"/>
    <property type="project" value="TreeGrafter"/>
</dbReference>
<evidence type="ECO:0000256" key="1">
    <source>
        <dbReference type="ARBA" id="ARBA00022676"/>
    </source>
</evidence>
<dbReference type="RefSeq" id="WP_014425785.1">
    <property type="nucleotide sequence ID" value="NC_017068.1"/>
</dbReference>
<dbReference type="CDD" id="cd03789">
    <property type="entry name" value="GT9_LPS_heptosyltransferase"/>
    <property type="match status" value="1"/>
</dbReference>
<evidence type="ECO:0000313" key="4">
    <source>
        <dbReference type="Proteomes" id="UP000007887"/>
    </source>
</evidence>
<dbReference type="Pfam" id="PF01075">
    <property type="entry name" value="Glyco_transf_9"/>
    <property type="match status" value="1"/>
</dbReference>
<evidence type="ECO:0000313" key="3">
    <source>
        <dbReference type="EMBL" id="BAL84367.1"/>
    </source>
</evidence>
<dbReference type="Gene3D" id="3.40.50.2000">
    <property type="entry name" value="Glycogen Phosphorylase B"/>
    <property type="match status" value="2"/>
</dbReference>
<name>I0GUD0_SELRL</name>
<dbReference type="GO" id="GO:0005829">
    <property type="term" value="C:cytosol"/>
    <property type="evidence" value="ECO:0007669"/>
    <property type="project" value="TreeGrafter"/>
</dbReference>
<accession>I0GUD0</accession>
<sequence>MKNFLIVKLSAIGDVIHALPTAYALKEKYPDCHITWVAEPAAAEILKMVPLIDELIIFHKKEFRSLRGFLRNFPSLKRQLKRRRYDVSLDLQGLFKSAAITWVAGAKEKIGTCFMREGSEKISRPIVGANAHNHVIEQYLDVARFLGCRPEKIVFPIEVPEREQDIARRLLAQCGMNAANPYVALVIGASAPNKRWTSEGYAKLSDWLYEQKLIPVMVGGGPVEEQWAREIESLTEVPPVNVVGRTTLPQLAAVLQGAELTVCGDTGPGHLSLALGTKTVMLLGPTNIQRTGPYTQMENAVTISRDCRYCWKRVCPKGLDKECMEDITTEMVTTKIKEIL</sequence>
<dbReference type="InterPro" id="IPR051199">
    <property type="entry name" value="LPS_LOS_Heptosyltrfase"/>
</dbReference>
<dbReference type="PANTHER" id="PTHR30160">
    <property type="entry name" value="TETRAACYLDISACCHARIDE 4'-KINASE-RELATED"/>
    <property type="match status" value="1"/>
</dbReference>